<reference evidence="2 3" key="1">
    <citation type="submission" date="2019-03" db="EMBL/GenBank/DDBJ databases">
        <title>Genomic Encyclopedia of Type Strains, Phase IV (KMG-IV): sequencing the most valuable type-strain genomes for metagenomic binning, comparative biology and taxonomic classification.</title>
        <authorList>
            <person name="Goeker M."/>
        </authorList>
    </citation>
    <scope>NUCLEOTIDE SEQUENCE [LARGE SCALE GENOMIC DNA]</scope>
    <source>
        <strain evidence="2 3">DSM 26377</strain>
    </source>
</reference>
<evidence type="ECO:0000259" key="1">
    <source>
        <dbReference type="Pfam" id="PF08770"/>
    </source>
</evidence>
<organism evidence="2 3">
    <name type="scientific">Panacagrimonas perspica</name>
    <dbReference type="NCBI Taxonomy" id="381431"/>
    <lineage>
        <taxon>Bacteria</taxon>
        <taxon>Pseudomonadati</taxon>
        <taxon>Pseudomonadota</taxon>
        <taxon>Gammaproteobacteria</taxon>
        <taxon>Nevskiales</taxon>
        <taxon>Nevskiaceae</taxon>
        <taxon>Panacagrimonas</taxon>
    </lineage>
</organism>
<dbReference type="Pfam" id="PF08770">
    <property type="entry name" value="SoxZ"/>
    <property type="match status" value="1"/>
</dbReference>
<comment type="caution">
    <text evidence="2">The sequence shown here is derived from an EMBL/GenBank/DDBJ whole genome shotgun (WGS) entry which is preliminary data.</text>
</comment>
<dbReference type="EMBL" id="SOBT01000010">
    <property type="protein sequence ID" value="TDU26513.1"/>
    <property type="molecule type" value="Genomic_DNA"/>
</dbReference>
<accession>A0A4S3K329</accession>
<dbReference type="Proteomes" id="UP000295341">
    <property type="component" value="Unassembled WGS sequence"/>
</dbReference>
<dbReference type="InterPro" id="IPR014756">
    <property type="entry name" value="Ig_E-set"/>
</dbReference>
<dbReference type="SUPFAM" id="SSF81296">
    <property type="entry name" value="E set domains"/>
    <property type="match status" value="1"/>
</dbReference>
<dbReference type="AlphaFoldDB" id="A0A4S3K329"/>
<evidence type="ECO:0000313" key="2">
    <source>
        <dbReference type="EMBL" id="TDU26513.1"/>
    </source>
</evidence>
<name>A0A4S3K329_9GAMM</name>
<keyword evidence="3" id="KW-1185">Reference proteome</keyword>
<dbReference type="NCBIfam" id="TIGR04490">
    <property type="entry name" value="SoxZ_true"/>
    <property type="match status" value="1"/>
</dbReference>
<feature type="domain" description="Sulphur oxidation protein SoxZ" evidence="1">
    <location>
        <begin position="8"/>
        <end position="100"/>
    </location>
</feature>
<dbReference type="InterPro" id="IPR013783">
    <property type="entry name" value="Ig-like_fold"/>
</dbReference>
<dbReference type="Gene3D" id="2.60.40.10">
    <property type="entry name" value="Immunoglobulins"/>
    <property type="match status" value="1"/>
</dbReference>
<dbReference type="InterPro" id="IPR014880">
    <property type="entry name" value="SoxZ_dom"/>
</dbReference>
<dbReference type="OrthoDB" id="9795530at2"/>
<gene>
    <name evidence="2" type="ORF">DFR24_3540</name>
</gene>
<sequence>MGSPMKIRAAIKDGRTEVKVLIAHPMETGFRKDPEGKTIPGHYINEVVAKHNDKVVLSAVWGPAVSQNPFIQFQFVGGTPGDSVSVTWKDNQGDSRTDQVALS</sequence>
<proteinExistence type="predicted"/>
<dbReference type="RefSeq" id="WP_133882711.1">
    <property type="nucleotide sequence ID" value="NZ_MWIN01000019.1"/>
</dbReference>
<evidence type="ECO:0000313" key="3">
    <source>
        <dbReference type="Proteomes" id="UP000295341"/>
    </source>
</evidence>
<dbReference type="InterPro" id="IPR030995">
    <property type="entry name" value="SoxZ"/>
</dbReference>
<protein>
    <submittedName>
        <fullName evidence="2">Sulfur-oxidizing protein SoxZ</fullName>
    </submittedName>
</protein>